<dbReference type="AlphaFoldDB" id="A0A2U1CFD9"/>
<dbReference type="Proteomes" id="UP000245778">
    <property type="component" value="Unassembled WGS sequence"/>
</dbReference>
<dbReference type="GeneID" id="93228118"/>
<evidence type="ECO:0000313" key="1">
    <source>
        <dbReference type="EMBL" id="PVY59633.1"/>
    </source>
</evidence>
<name>A0A2U1CFD9_9FIRM</name>
<comment type="caution">
    <text evidence="1">The sequence shown here is derived from an EMBL/GenBank/DDBJ whole genome shotgun (WGS) entry which is preliminary data.</text>
</comment>
<dbReference type="RefSeq" id="WP_116721395.1">
    <property type="nucleotide sequence ID" value="NZ_CP011524.1"/>
</dbReference>
<reference evidence="1 2" key="1">
    <citation type="submission" date="2018-04" db="EMBL/GenBank/DDBJ databases">
        <title>Genomic Encyclopedia of Type Strains, Phase IV (KMG-IV): sequencing the most valuable type-strain genomes for metagenomic binning, comparative biology and taxonomic classification.</title>
        <authorList>
            <person name="Goeker M."/>
        </authorList>
    </citation>
    <scope>NUCLEOTIDE SEQUENCE [LARGE SCALE GENOMIC DNA]</scope>
    <source>
        <strain evidence="1 2">DSM 26588</strain>
    </source>
</reference>
<dbReference type="EMBL" id="QEKK01000001">
    <property type="protein sequence ID" value="PVY59633.1"/>
    <property type="molecule type" value="Genomic_DNA"/>
</dbReference>
<sequence length="137" mass="15033">MTNNEIIFETVRSSFTPAQLADLVNATFTADQLNARRAGVKITVAEGSDETPESVFNAMLAAETFHTFAEWKRMGYSVKKGQHAALVCNLWKYTDKPGKAAREAAAAAGEDAPESDPHFYMAKAHLFHALQVDKISK</sequence>
<gene>
    <name evidence="1" type="ORF">C7373_101147</name>
</gene>
<organism evidence="1 2">
    <name type="scientific">Intestinimonas butyriciproducens</name>
    <dbReference type="NCBI Taxonomy" id="1297617"/>
    <lineage>
        <taxon>Bacteria</taxon>
        <taxon>Bacillati</taxon>
        <taxon>Bacillota</taxon>
        <taxon>Clostridia</taxon>
        <taxon>Eubacteriales</taxon>
        <taxon>Intestinimonas</taxon>
    </lineage>
</organism>
<protein>
    <submittedName>
        <fullName evidence="1">Uncharacterized protein</fullName>
    </submittedName>
</protein>
<proteinExistence type="predicted"/>
<dbReference type="OrthoDB" id="2056951at2"/>
<accession>A0A2U1CFD9</accession>
<evidence type="ECO:0000313" key="2">
    <source>
        <dbReference type="Proteomes" id="UP000245778"/>
    </source>
</evidence>